<keyword evidence="3" id="KW-1185">Reference proteome</keyword>
<reference evidence="2" key="3">
    <citation type="submission" date="2015-06" db="UniProtKB">
        <authorList>
            <consortium name="EnsemblMetazoa"/>
        </authorList>
    </citation>
    <scope>IDENTIFICATION</scope>
</reference>
<accession>T1FEF8</accession>
<dbReference type="PANTHER" id="PTHR45713">
    <property type="entry name" value="FTP DOMAIN-CONTAINING PROTEIN"/>
    <property type="match status" value="1"/>
</dbReference>
<dbReference type="InterPro" id="IPR008979">
    <property type="entry name" value="Galactose-bd-like_sf"/>
</dbReference>
<dbReference type="EnsemblMetazoa" id="HelroT179256">
    <property type="protein sequence ID" value="HelroP179256"/>
    <property type="gene ID" value="HelroG179256"/>
</dbReference>
<gene>
    <name evidence="2" type="primary">20207207</name>
    <name evidence="1" type="ORF">HELRODRAFT_179256</name>
</gene>
<reference evidence="1 3" key="2">
    <citation type="journal article" date="2013" name="Nature">
        <title>Insights into bilaterian evolution from three spiralian genomes.</title>
        <authorList>
            <person name="Simakov O."/>
            <person name="Marletaz F."/>
            <person name="Cho S.J."/>
            <person name="Edsinger-Gonzales E."/>
            <person name="Havlak P."/>
            <person name="Hellsten U."/>
            <person name="Kuo D.H."/>
            <person name="Larsson T."/>
            <person name="Lv J."/>
            <person name="Arendt D."/>
            <person name="Savage R."/>
            <person name="Osoegawa K."/>
            <person name="de Jong P."/>
            <person name="Grimwood J."/>
            <person name="Chapman J.A."/>
            <person name="Shapiro H."/>
            <person name="Aerts A."/>
            <person name="Otillar R.P."/>
            <person name="Terry A.Y."/>
            <person name="Boore J.L."/>
            <person name="Grigoriev I.V."/>
            <person name="Lindberg D.R."/>
            <person name="Seaver E.C."/>
            <person name="Weisblat D.A."/>
            <person name="Putnam N.H."/>
            <person name="Rokhsar D.S."/>
        </authorList>
    </citation>
    <scope>NUCLEOTIDE SEQUENCE</scope>
</reference>
<dbReference type="AlphaFoldDB" id="T1FEF8"/>
<dbReference type="Proteomes" id="UP000015101">
    <property type="component" value="Unassembled WGS sequence"/>
</dbReference>
<dbReference type="InParanoid" id="T1FEF8"/>
<dbReference type="SUPFAM" id="SSF49785">
    <property type="entry name" value="Galactose-binding domain-like"/>
    <property type="match status" value="1"/>
</dbReference>
<dbReference type="PANTHER" id="PTHR45713:SF6">
    <property type="entry name" value="F5_8 TYPE C DOMAIN-CONTAINING PROTEIN"/>
    <property type="match status" value="1"/>
</dbReference>
<dbReference type="EMBL" id="AMQM01006796">
    <property type="status" value="NOT_ANNOTATED_CDS"/>
    <property type="molecule type" value="Genomic_DNA"/>
</dbReference>
<sequence>MAKESSFSGQNSGFLAIDGQLSPPYCFVSQTSCYQWLQIDLIWLYRVDVVQIVEKFTTNEFNVQLMASSMKTNASCKNMTSQLNNINVTFQCPNATEHASSSSYVPPTKGGYPLCARYPGVVPVASRVTLQCNANLPAYRYIIVHQAFGAGNGYLAVCELEAYEPQMKFPNKR</sequence>
<dbReference type="OrthoDB" id="6102375at2759"/>
<dbReference type="CTD" id="20207207"/>
<name>T1FEF8_HELRO</name>
<dbReference type="RefSeq" id="XP_009026357.1">
    <property type="nucleotide sequence ID" value="XM_009028109.1"/>
</dbReference>
<reference evidence="3" key="1">
    <citation type="submission" date="2012-12" db="EMBL/GenBank/DDBJ databases">
        <authorList>
            <person name="Hellsten U."/>
            <person name="Grimwood J."/>
            <person name="Chapman J.A."/>
            <person name="Shapiro H."/>
            <person name="Aerts A."/>
            <person name="Otillar R.P."/>
            <person name="Terry A.Y."/>
            <person name="Boore J.L."/>
            <person name="Simakov O."/>
            <person name="Marletaz F."/>
            <person name="Cho S.-J."/>
            <person name="Edsinger-Gonzales E."/>
            <person name="Havlak P."/>
            <person name="Kuo D.-H."/>
            <person name="Larsson T."/>
            <person name="Lv J."/>
            <person name="Arendt D."/>
            <person name="Savage R."/>
            <person name="Osoegawa K."/>
            <person name="de Jong P."/>
            <person name="Lindberg D.R."/>
            <person name="Seaver E.C."/>
            <person name="Weisblat D.A."/>
            <person name="Putnam N.H."/>
            <person name="Grigoriev I.V."/>
            <person name="Rokhsar D.S."/>
        </authorList>
    </citation>
    <scope>NUCLEOTIDE SEQUENCE</scope>
</reference>
<evidence type="ECO:0000313" key="3">
    <source>
        <dbReference type="Proteomes" id="UP000015101"/>
    </source>
</evidence>
<evidence type="ECO:0000313" key="2">
    <source>
        <dbReference type="EnsemblMetazoa" id="HelroP179256"/>
    </source>
</evidence>
<proteinExistence type="predicted"/>
<dbReference type="HOGENOM" id="CLU_1549318_0_0_1"/>
<dbReference type="EMBL" id="KB097519">
    <property type="protein sequence ID" value="ESN95486.1"/>
    <property type="molecule type" value="Genomic_DNA"/>
</dbReference>
<dbReference type="KEGG" id="hro:HELRODRAFT_179256"/>
<evidence type="ECO:0000313" key="1">
    <source>
        <dbReference type="EMBL" id="ESN95486.1"/>
    </source>
</evidence>
<dbReference type="Gene3D" id="2.60.120.260">
    <property type="entry name" value="Galactose-binding domain-like"/>
    <property type="match status" value="1"/>
</dbReference>
<dbReference type="InterPro" id="IPR051941">
    <property type="entry name" value="BG_Antigen-Binding_Lectin"/>
</dbReference>
<dbReference type="GeneID" id="20207207"/>
<organism evidence="2 3">
    <name type="scientific">Helobdella robusta</name>
    <name type="common">Californian leech</name>
    <dbReference type="NCBI Taxonomy" id="6412"/>
    <lineage>
        <taxon>Eukaryota</taxon>
        <taxon>Metazoa</taxon>
        <taxon>Spiralia</taxon>
        <taxon>Lophotrochozoa</taxon>
        <taxon>Annelida</taxon>
        <taxon>Clitellata</taxon>
        <taxon>Hirudinea</taxon>
        <taxon>Rhynchobdellida</taxon>
        <taxon>Glossiphoniidae</taxon>
        <taxon>Helobdella</taxon>
    </lineage>
</organism>
<evidence type="ECO:0008006" key="4">
    <source>
        <dbReference type="Google" id="ProtNLM"/>
    </source>
</evidence>
<protein>
    <recommendedName>
        <fullName evidence="4">Fucolectin tachylectin-4 pentraxin-1 domain-containing protein</fullName>
    </recommendedName>
</protein>